<reference evidence="2 3" key="1">
    <citation type="submission" date="2024-02" db="EMBL/GenBank/DDBJ databases">
        <title>De novo assembly and annotation of 12 fungi associated with fruit tree decline syndrome in Ontario, Canada.</title>
        <authorList>
            <person name="Sulman M."/>
            <person name="Ellouze W."/>
            <person name="Ilyukhin E."/>
        </authorList>
    </citation>
    <scope>NUCLEOTIDE SEQUENCE [LARGE SCALE GENOMIC DNA]</scope>
    <source>
        <strain evidence="2 3">M42-189</strain>
    </source>
</reference>
<name>A0ABR3RLP7_9PLEO</name>
<evidence type="ECO:0000313" key="3">
    <source>
        <dbReference type="Proteomes" id="UP001521785"/>
    </source>
</evidence>
<dbReference type="EMBL" id="JAKJXO020000005">
    <property type="protein sequence ID" value="KAL1605349.1"/>
    <property type="molecule type" value="Genomic_DNA"/>
</dbReference>
<comment type="caution">
    <text evidence="2">The sequence shown here is derived from an EMBL/GenBank/DDBJ whole genome shotgun (WGS) entry which is preliminary data.</text>
</comment>
<keyword evidence="1" id="KW-0732">Signal</keyword>
<evidence type="ECO:0000313" key="2">
    <source>
        <dbReference type="EMBL" id="KAL1605349.1"/>
    </source>
</evidence>
<sequence>MRFMAVLTYFFACMLGALAFPQLQSANPALLPREGESCGTYKDWSNEGQGKLTLRSECENLAGGVYSTRVVNPKCAACFIFSKPQCSGEVLWMGGADHKDNYYYDKQVSSYYCKSTFP</sequence>
<organism evidence="2 3">
    <name type="scientific">Paraconiothyrium brasiliense</name>
    <dbReference type="NCBI Taxonomy" id="300254"/>
    <lineage>
        <taxon>Eukaryota</taxon>
        <taxon>Fungi</taxon>
        <taxon>Dikarya</taxon>
        <taxon>Ascomycota</taxon>
        <taxon>Pezizomycotina</taxon>
        <taxon>Dothideomycetes</taxon>
        <taxon>Pleosporomycetidae</taxon>
        <taxon>Pleosporales</taxon>
        <taxon>Massarineae</taxon>
        <taxon>Didymosphaeriaceae</taxon>
        <taxon>Paraconiothyrium</taxon>
    </lineage>
</organism>
<evidence type="ECO:0000256" key="1">
    <source>
        <dbReference type="SAM" id="SignalP"/>
    </source>
</evidence>
<feature type="chain" id="PRO_5046775275" evidence="1">
    <location>
        <begin position="20"/>
        <end position="118"/>
    </location>
</feature>
<gene>
    <name evidence="2" type="ORF">SLS60_004897</name>
</gene>
<keyword evidence="3" id="KW-1185">Reference proteome</keyword>
<proteinExistence type="predicted"/>
<protein>
    <submittedName>
        <fullName evidence="2">Uncharacterized protein</fullName>
    </submittedName>
</protein>
<dbReference type="Proteomes" id="UP001521785">
    <property type="component" value="Unassembled WGS sequence"/>
</dbReference>
<feature type="signal peptide" evidence="1">
    <location>
        <begin position="1"/>
        <end position="19"/>
    </location>
</feature>
<accession>A0ABR3RLP7</accession>